<gene>
    <name evidence="8" type="primary">nudL</name>
    <name evidence="8" type="ORF">FLB_13200</name>
</gene>
<organism evidence="8 9">
    <name type="scientific">Flavobacterium succinicans</name>
    <dbReference type="NCBI Taxonomy" id="29536"/>
    <lineage>
        <taxon>Bacteria</taxon>
        <taxon>Pseudomonadati</taxon>
        <taxon>Bacteroidota</taxon>
        <taxon>Flavobacteriia</taxon>
        <taxon>Flavobacteriales</taxon>
        <taxon>Flavobacteriaceae</taxon>
        <taxon>Flavobacterium</taxon>
    </lineage>
</organism>
<protein>
    <submittedName>
        <fullName evidence="8">Putative nudix hydrolase NudL</fullName>
    </submittedName>
</protein>
<keyword evidence="4 8" id="KW-0378">Hydrolase</keyword>
<dbReference type="PANTHER" id="PTHR12992">
    <property type="entry name" value="NUDIX HYDROLASE"/>
    <property type="match status" value="1"/>
</dbReference>
<evidence type="ECO:0000313" key="9">
    <source>
        <dbReference type="Proteomes" id="UP000093807"/>
    </source>
</evidence>
<evidence type="ECO:0000256" key="6">
    <source>
        <dbReference type="ARBA" id="ARBA00023211"/>
    </source>
</evidence>
<feature type="domain" description="Nudix hydrolase" evidence="7">
    <location>
        <begin position="46"/>
        <end position="187"/>
    </location>
</feature>
<dbReference type="Gene3D" id="3.90.79.10">
    <property type="entry name" value="Nucleoside Triphosphate Pyrophosphohydrolase"/>
    <property type="match status" value="1"/>
</dbReference>
<keyword evidence="3" id="KW-0479">Metal-binding</keyword>
<evidence type="ECO:0000256" key="4">
    <source>
        <dbReference type="ARBA" id="ARBA00022801"/>
    </source>
</evidence>
<keyword evidence="9" id="KW-1185">Reference proteome</keyword>
<dbReference type="AlphaFoldDB" id="A0A199XRR5"/>
<dbReference type="InterPro" id="IPR015797">
    <property type="entry name" value="NUDIX_hydrolase-like_dom_sf"/>
</dbReference>
<keyword evidence="5" id="KW-0460">Magnesium</keyword>
<dbReference type="SUPFAM" id="SSF55811">
    <property type="entry name" value="Nudix"/>
    <property type="match status" value="1"/>
</dbReference>
<dbReference type="InterPro" id="IPR000086">
    <property type="entry name" value="NUDIX_hydrolase_dom"/>
</dbReference>
<evidence type="ECO:0000256" key="3">
    <source>
        <dbReference type="ARBA" id="ARBA00022723"/>
    </source>
</evidence>
<dbReference type="OrthoDB" id="9802805at2"/>
<dbReference type="GO" id="GO:0010945">
    <property type="term" value="F:coenzyme A diphosphatase activity"/>
    <property type="evidence" value="ECO:0007669"/>
    <property type="project" value="InterPro"/>
</dbReference>
<dbReference type="PANTHER" id="PTHR12992:SF11">
    <property type="entry name" value="MITOCHONDRIAL COENZYME A DIPHOSPHATASE NUDT8"/>
    <property type="match status" value="1"/>
</dbReference>
<dbReference type="EMBL" id="JMTM01000035">
    <property type="protein sequence ID" value="OAZ04325.1"/>
    <property type="molecule type" value="Genomic_DNA"/>
</dbReference>
<dbReference type="CDD" id="cd03426">
    <property type="entry name" value="NUDIX_CoAse_Nudt7"/>
    <property type="match status" value="1"/>
</dbReference>
<name>A0A199XRR5_9FLAO</name>
<evidence type="ECO:0000313" key="8">
    <source>
        <dbReference type="EMBL" id="OAZ04325.1"/>
    </source>
</evidence>
<dbReference type="GO" id="GO:0046872">
    <property type="term" value="F:metal ion binding"/>
    <property type="evidence" value="ECO:0007669"/>
    <property type="project" value="UniProtKB-KW"/>
</dbReference>
<comment type="cofactor">
    <cofactor evidence="1">
        <name>Mn(2+)</name>
        <dbReference type="ChEBI" id="CHEBI:29035"/>
    </cofactor>
</comment>
<dbReference type="Proteomes" id="UP000093807">
    <property type="component" value="Unassembled WGS sequence"/>
</dbReference>
<proteinExistence type="predicted"/>
<comment type="cofactor">
    <cofactor evidence="2">
        <name>Mg(2+)</name>
        <dbReference type="ChEBI" id="CHEBI:18420"/>
    </cofactor>
</comment>
<dbReference type="RefSeq" id="WP_064715134.1">
    <property type="nucleotide sequence ID" value="NZ_JMTM01000035.1"/>
</dbReference>
<evidence type="ECO:0000256" key="2">
    <source>
        <dbReference type="ARBA" id="ARBA00001946"/>
    </source>
</evidence>
<reference evidence="8 9" key="1">
    <citation type="submission" date="2016-06" db="EMBL/GenBank/DDBJ databases">
        <title>Draft genome sequence of Flavobacterium succinicans strain DD5b.</title>
        <authorList>
            <person name="Poehlein A."/>
            <person name="Daniel R."/>
            <person name="Simeonova D.D."/>
        </authorList>
    </citation>
    <scope>NUCLEOTIDE SEQUENCE [LARGE SCALE GENOMIC DNA]</scope>
    <source>
        <strain evidence="8 9">DD5b</strain>
    </source>
</reference>
<sequence>MNFQDFQQYIPQLLEAPLPAFASHIKMAPKERIESLKSFGYADKNPRKAAVLMLLYPKEEQTHLVLIERNSYEGVHSAQIAFPGGKFEKEDLEYETTALRESEEEIGISREQIKIIRPFSPLYIPPSNFLVHPYLGIAKASLQFTLDPKEVASIIELPLSDFLSDALLHETKLTTSYATNIAIPAFKINQHVVWGATAMMLSELKEVLHLVLRKS</sequence>
<evidence type="ECO:0000256" key="1">
    <source>
        <dbReference type="ARBA" id="ARBA00001936"/>
    </source>
</evidence>
<dbReference type="PROSITE" id="PS51462">
    <property type="entry name" value="NUDIX"/>
    <property type="match status" value="1"/>
</dbReference>
<keyword evidence="6" id="KW-0464">Manganese</keyword>
<dbReference type="InterPro" id="IPR045121">
    <property type="entry name" value="CoAse"/>
</dbReference>
<dbReference type="Pfam" id="PF00293">
    <property type="entry name" value="NUDIX"/>
    <property type="match status" value="1"/>
</dbReference>
<comment type="caution">
    <text evidence="8">The sequence shown here is derived from an EMBL/GenBank/DDBJ whole genome shotgun (WGS) entry which is preliminary data.</text>
</comment>
<evidence type="ECO:0000259" key="7">
    <source>
        <dbReference type="PROSITE" id="PS51462"/>
    </source>
</evidence>
<evidence type="ECO:0000256" key="5">
    <source>
        <dbReference type="ARBA" id="ARBA00022842"/>
    </source>
</evidence>
<dbReference type="PATRIC" id="fig|29536.5.peg.1390"/>
<accession>A0A199XRR5</accession>